<keyword evidence="4 5" id="KW-0975">Bacterial flagellum</keyword>
<dbReference type="GO" id="GO:0007155">
    <property type="term" value="P:cell adhesion"/>
    <property type="evidence" value="ECO:0007669"/>
    <property type="project" value="InterPro"/>
</dbReference>
<dbReference type="Pfam" id="PF07195">
    <property type="entry name" value="FliD_C"/>
    <property type="match status" value="1"/>
</dbReference>
<comment type="subcellular location">
    <subcellularLocation>
        <location evidence="5">Secreted</location>
    </subcellularLocation>
    <subcellularLocation>
        <location evidence="5">Bacterial flagellum</location>
    </subcellularLocation>
</comment>
<evidence type="ECO:0000256" key="3">
    <source>
        <dbReference type="ARBA" id="ARBA00023054"/>
    </source>
</evidence>
<proteinExistence type="inferred from homology"/>
<dbReference type="InterPro" id="IPR040026">
    <property type="entry name" value="FliD"/>
</dbReference>
<protein>
    <recommendedName>
        <fullName evidence="5">Flagellar hook-associated protein 2</fullName>
        <shortName evidence="5">HAP2</shortName>
    </recommendedName>
    <alternativeName>
        <fullName evidence="5">Flagellar cap protein</fullName>
    </alternativeName>
</protein>
<accession>A0A1I6MG42</accession>
<dbReference type="PANTHER" id="PTHR30288">
    <property type="entry name" value="FLAGELLAR CAP/ASSEMBLY PROTEIN FLID"/>
    <property type="match status" value="1"/>
</dbReference>
<comment type="similarity">
    <text evidence="1 5">Belongs to the FliD family.</text>
</comment>
<keyword evidence="3" id="KW-0175">Coiled coil</keyword>
<dbReference type="Pfam" id="PF02465">
    <property type="entry name" value="FliD_N"/>
    <property type="match status" value="1"/>
</dbReference>
<dbReference type="GO" id="GO:0009424">
    <property type="term" value="C:bacterial-type flagellum hook"/>
    <property type="evidence" value="ECO:0007669"/>
    <property type="project" value="UniProtKB-UniRule"/>
</dbReference>
<comment type="function">
    <text evidence="5">Required for morphogenesis and for the elongation of the flagellar filament by facilitating polymerization of the flagellin monomers at the tip of growing filament. Forms a capping structure, which prevents flagellin subunits (transported through the central channel of the flagellum) from leaking out without polymerization at the distal end.</text>
</comment>
<dbReference type="PANTHER" id="PTHR30288:SF0">
    <property type="entry name" value="FLAGELLAR HOOK-ASSOCIATED PROTEIN 2"/>
    <property type="match status" value="1"/>
</dbReference>
<evidence type="ECO:0000256" key="1">
    <source>
        <dbReference type="ARBA" id="ARBA00009764"/>
    </source>
</evidence>
<feature type="domain" description="Flagellar hook-associated protein 2 N-terminal" evidence="6">
    <location>
        <begin position="15"/>
        <end position="112"/>
    </location>
</feature>
<dbReference type="Proteomes" id="UP000199024">
    <property type="component" value="Unassembled WGS sequence"/>
</dbReference>
<dbReference type="OrthoDB" id="105942at2"/>
<dbReference type="GO" id="GO:0071973">
    <property type="term" value="P:bacterial-type flagellum-dependent cell motility"/>
    <property type="evidence" value="ECO:0007669"/>
    <property type="project" value="TreeGrafter"/>
</dbReference>
<evidence type="ECO:0000259" key="7">
    <source>
        <dbReference type="Pfam" id="PF07195"/>
    </source>
</evidence>
<keyword evidence="8" id="KW-0282">Flagellum</keyword>
<comment type="subunit">
    <text evidence="2 5">Homopentamer.</text>
</comment>
<gene>
    <name evidence="8" type="ORF">SAMN05421771_2579</name>
</gene>
<evidence type="ECO:0000313" key="8">
    <source>
        <dbReference type="EMBL" id="SFS14680.1"/>
    </source>
</evidence>
<dbReference type="GO" id="GO:0009421">
    <property type="term" value="C:bacterial-type flagellum filament cap"/>
    <property type="evidence" value="ECO:0007669"/>
    <property type="project" value="InterPro"/>
</dbReference>
<evidence type="ECO:0000256" key="4">
    <source>
        <dbReference type="ARBA" id="ARBA00023143"/>
    </source>
</evidence>
<feature type="domain" description="Flagellar hook-associated protein 2 C-terminal" evidence="7">
    <location>
        <begin position="215"/>
        <end position="432"/>
    </location>
</feature>
<organism evidence="8 9">
    <name type="scientific">Granulicella pectinivorans</name>
    <dbReference type="NCBI Taxonomy" id="474950"/>
    <lineage>
        <taxon>Bacteria</taxon>
        <taxon>Pseudomonadati</taxon>
        <taxon>Acidobacteriota</taxon>
        <taxon>Terriglobia</taxon>
        <taxon>Terriglobales</taxon>
        <taxon>Acidobacteriaceae</taxon>
        <taxon>Granulicella</taxon>
    </lineage>
</organism>
<dbReference type="EMBL" id="FOZL01000001">
    <property type="protein sequence ID" value="SFS14680.1"/>
    <property type="molecule type" value="Genomic_DNA"/>
</dbReference>
<dbReference type="GO" id="GO:0005576">
    <property type="term" value="C:extracellular region"/>
    <property type="evidence" value="ECO:0007669"/>
    <property type="project" value="UniProtKB-SubCell"/>
</dbReference>
<dbReference type="RefSeq" id="WP_089839496.1">
    <property type="nucleotide sequence ID" value="NZ_FOZL01000001.1"/>
</dbReference>
<evidence type="ECO:0000256" key="5">
    <source>
        <dbReference type="RuleBase" id="RU362066"/>
    </source>
</evidence>
<evidence type="ECO:0000259" key="6">
    <source>
        <dbReference type="Pfam" id="PF02465"/>
    </source>
</evidence>
<sequence>MGTVGLSFGNLATGSGFDVAGTVTSILAIESGIETPWKNQLTALQAQDTAFSTLGSDLSSLSTALGALTNFDGVMFSKLGSSSDTNVLSLSSASASSIAGSHTVTVTSLASTSSMYSDRVSNLSDTLSGSLEIQVGSSDQTITLDSSNNTLKTLAASINSGSYGVTASVVQDTTGYRLSLVSNQSGAAGQITLTPALTDTTNSNTTINFATGQTGADAVLNVDGLDTTSASNTVTTAIPGVTFQLLAAAPNTPVQVQITNDNSSVESAFATFVTAYNQLVSDMATQEGKDSSGNAEPLYGNPTLQSIQTQLSQALNGGSKVGGIANMQQLGLSVGQDGKLTLDNSTLDAALNSNFADITGFLQNSGSFGQSLTTTLNSLGSVSTTGAIYLAKQENTAKETALNQSIADEDARLATQKTNLTNELNAANQILQSIPDQLSEIDQIYSAVTGYNTGNGN</sequence>
<dbReference type="AlphaFoldDB" id="A0A1I6MG42"/>
<keyword evidence="5" id="KW-0964">Secreted</keyword>
<keyword evidence="8" id="KW-0966">Cell projection</keyword>
<evidence type="ECO:0000313" key="9">
    <source>
        <dbReference type="Proteomes" id="UP000199024"/>
    </source>
</evidence>
<dbReference type="STRING" id="474950.SAMN05421771_2579"/>
<name>A0A1I6MG42_9BACT</name>
<reference evidence="8 9" key="1">
    <citation type="submission" date="2016-10" db="EMBL/GenBank/DDBJ databases">
        <authorList>
            <person name="de Groot N.N."/>
        </authorList>
    </citation>
    <scope>NUCLEOTIDE SEQUENCE [LARGE SCALE GENOMIC DNA]</scope>
    <source>
        <strain evidence="8 9">DSM 21001</strain>
    </source>
</reference>
<keyword evidence="8" id="KW-0969">Cilium</keyword>
<keyword evidence="9" id="KW-1185">Reference proteome</keyword>
<dbReference type="InterPro" id="IPR003481">
    <property type="entry name" value="FliD_N"/>
</dbReference>
<evidence type="ECO:0000256" key="2">
    <source>
        <dbReference type="ARBA" id="ARBA00011255"/>
    </source>
</evidence>
<dbReference type="InterPro" id="IPR010809">
    <property type="entry name" value="FliD_C"/>
</dbReference>